<evidence type="ECO:0000259" key="6">
    <source>
        <dbReference type="Pfam" id="PF01490"/>
    </source>
</evidence>
<feature type="non-terminal residue" evidence="7">
    <location>
        <position position="165"/>
    </location>
</feature>
<dbReference type="PANTHER" id="PTHR22950">
    <property type="entry name" value="AMINO ACID TRANSPORTER"/>
    <property type="match status" value="1"/>
</dbReference>
<dbReference type="EMBL" id="GDID01004409">
    <property type="protein sequence ID" value="JAP92197.1"/>
    <property type="molecule type" value="Transcribed_RNA"/>
</dbReference>
<feature type="transmembrane region" description="Helical" evidence="5">
    <location>
        <begin position="87"/>
        <end position="107"/>
    </location>
</feature>
<gene>
    <name evidence="7" type="ORF">TPC1_15942</name>
</gene>
<feature type="transmembrane region" description="Helical" evidence="5">
    <location>
        <begin position="128"/>
        <end position="156"/>
    </location>
</feature>
<evidence type="ECO:0000256" key="1">
    <source>
        <dbReference type="ARBA" id="ARBA00004141"/>
    </source>
</evidence>
<sequence length="165" mass="18629">ICIKRFEKFSFQLMSKKLQPFQLVSDTEALVKEDSDLIVTQTEYSTMLGEKFAGEGLLTISKAIFNLVNTTVGSGFLTMPYNIMLNGWAAGTLVLVAFCSLTMLSMWQLIDISTQTHCYQFYAIARKLFVSPAWGIVISCIMILQATGSLTSYAIIIQQDFYWWN</sequence>
<dbReference type="GO" id="GO:0015179">
    <property type="term" value="F:L-amino acid transmembrane transporter activity"/>
    <property type="evidence" value="ECO:0007669"/>
    <property type="project" value="TreeGrafter"/>
</dbReference>
<feature type="domain" description="Amino acid transporter transmembrane" evidence="6">
    <location>
        <begin position="59"/>
        <end position="159"/>
    </location>
</feature>
<dbReference type="InterPro" id="IPR013057">
    <property type="entry name" value="AA_transpt_TM"/>
</dbReference>
<protein>
    <submittedName>
        <fullName evidence="7">Amino acid transporter family protein</fullName>
    </submittedName>
</protein>
<name>A0A146K6E1_9EUKA</name>
<accession>A0A146K6E1</accession>
<evidence type="ECO:0000313" key="7">
    <source>
        <dbReference type="EMBL" id="JAP92197.1"/>
    </source>
</evidence>
<keyword evidence="2 5" id="KW-0812">Transmembrane</keyword>
<dbReference type="AlphaFoldDB" id="A0A146K6E1"/>
<feature type="non-terminal residue" evidence="7">
    <location>
        <position position="1"/>
    </location>
</feature>
<evidence type="ECO:0000256" key="5">
    <source>
        <dbReference type="SAM" id="Phobius"/>
    </source>
</evidence>
<evidence type="ECO:0000256" key="2">
    <source>
        <dbReference type="ARBA" id="ARBA00022692"/>
    </source>
</evidence>
<reference evidence="7" key="1">
    <citation type="submission" date="2015-07" db="EMBL/GenBank/DDBJ databases">
        <title>Adaptation to a free-living lifestyle via gene acquisitions in the diplomonad Trepomonas sp. PC1.</title>
        <authorList>
            <person name="Xu F."/>
            <person name="Jerlstrom-Hultqvist J."/>
            <person name="Kolisko M."/>
            <person name="Simpson A.G.B."/>
            <person name="Roger A.J."/>
            <person name="Svard S.G."/>
            <person name="Andersson J.O."/>
        </authorList>
    </citation>
    <scope>NUCLEOTIDE SEQUENCE</scope>
    <source>
        <strain evidence="7">PC1</strain>
    </source>
</reference>
<keyword evidence="4 5" id="KW-0472">Membrane</keyword>
<evidence type="ECO:0000256" key="4">
    <source>
        <dbReference type="ARBA" id="ARBA00023136"/>
    </source>
</evidence>
<organism evidence="7">
    <name type="scientific">Trepomonas sp. PC1</name>
    <dbReference type="NCBI Taxonomy" id="1076344"/>
    <lineage>
        <taxon>Eukaryota</taxon>
        <taxon>Metamonada</taxon>
        <taxon>Diplomonadida</taxon>
        <taxon>Hexamitidae</taxon>
        <taxon>Hexamitinae</taxon>
        <taxon>Trepomonas</taxon>
    </lineage>
</organism>
<keyword evidence="3 5" id="KW-1133">Transmembrane helix</keyword>
<evidence type="ECO:0000256" key="3">
    <source>
        <dbReference type="ARBA" id="ARBA00022989"/>
    </source>
</evidence>
<dbReference type="GO" id="GO:0016020">
    <property type="term" value="C:membrane"/>
    <property type="evidence" value="ECO:0007669"/>
    <property type="project" value="UniProtKB-SubCell"/>
</dbReference>
<proteinExistence type="predicted"/>
<comment type="subcellular location">
    <subcellularLocation>
        <location evidence="1">Membrane</location>
        <topology evidence="1">Multi-pass membrane protein</topology>
    </subcellularLocation>
</comment>
<dbReference type="Pfam" id="PF01490">
    <property type="entry name" value="Aa_trans"/>
    <property type="match status" value="1"/>
</dbReference>